<dbReference type="KEGG" id="kphy:AOZ06_21345"/>
<keyword evidence="4" id="KW-1185">Reference proteome</keyword>
<keyword evidence="1" id="KW-0677">Repeat</keyword>
<evidence type="ECO:0000313" key="4">
    <source>
        <dbReference type="Proteomes" id="UP000063699"/>
    </source>
</evidence>
<dbReference type="GO" id="GO:0003871">
    <property type="term" value="F:5-methyltetrahydropteroyltriglutamate-homocysteine S-methyltransferase activity"/>
    <property type="evidence" value="ECO:0007669"/>
    <property type="project" value="InterPro"/>
</dbReference>
<dbReference type="Pfam" id="PF08267">
    <property type="entry name" value="Meth_synt_1"/>
    <property type="match status" value="1"/>
</dbReference>
<accession>A0A0N9I456</accession>
<reference evidence="3 4" key="1">
    <citation type="submission" date="2015-07" db="EMBL/GenBank/DDBJ databases">
        <title>Genome sequencing of Kibdelosporangium phytohabitans.</title>
        <authorList>
            <person name="Qin S."/>
            <person name="Xing K."/>
        </authorList>
    </citation>
    <scope>NUCLEOTIDE SEQUENCE [LARGE SCALE GENOMIC DNA]</scope>
    <source>
        <strain evidence="3 4">KLBMP1111</strain>
    </source>
</reference>
<evidence type="ECO:0000256" key="1">
    <source>
        <dbReference type="ARBA" id="ARBA00022737"/>
    </source>
</evidence>
<dbReference type="EMBL" id="CP012752">
    <property type="protein sequence ID" value="ALG09122.1"/>
    <property type="molecule type" value="Genomic_DNA"/>
</dbReference>
<dbReference type="Proteomes" id="UP000063699">
    <property type="component" value="Chromosome"/>
</dbReference>
<dbReference type="Gene3D" id="3.20.20.210">
    <property type="match status" value="1"/>
</dbReference>
<dbReference type="GO" id="GO:0008270">
    <property type="term" value="F:zinc ion binding"/>
    <property type="evidence" value="ECO:0007669"/>
    <property type="project" value="InterPro"/>
</dbReference>
<gene>
    <name evidence="3" type="ORF">AOZ06_21345</name>
</gene>
<feature type="domain" description="Cobalamin-independent methionine synthase MetE N-terminal" evidence="2">
    <location>
        <begin position="2"/>
        <end position="241"/>
    </location>
</feature>
<dbReference type="RefSeq" id="WP_054291026.1">
    <property type="nucleotide sequence ID" value="NZ_CP012752.1"/>
</dbReference>
<dbReference type="InterPro" id="IPR038071">
    <property type="entry name" value="UROD/MetE-like_sf"/>
</dbReference>
<dbReference type="GO" id="GO:0008652">
    <property type="term" value="P:amino acid biosynthetic process"/>
    <property type="evidence" value="ECO:0007669"/>
    <property type="project" value="InterPro"/>
</dbReference>
<evidence type="ECO:0000259" key="2">
    <source>
        <dbReference type="Pfam" id="PF08267"/>
    </source>
</evidence>
<dbReference type="PANTHER" id="PTHR30519">
    <property type="entry name" value="5-METHYLTETRAHYDROPTEROYLTRIGLUTAMATE--HOMOCYSTEINE METHYLTRANSFERASE"/>
    <property type="match status" value="1"/>
</dbReference>
<dbReference type="AlphaFoldDB" id="A0A0N9I456"/>
<sequence length="249" mass="26274">MPSNTFTYGDQVLDTAQLFGAVPGRYRDLGLGSLDTYLAMSHGHGAVGPLEQATWFDTDSHYRVPEAGPATRFELADDTPVAEYLEAESPGVQTRPVPLGPVTFLLLGKGAAPLDPLLDCYAEPLGRFADAGANWVQLDEPAFCVDRTGEELSALRRAHDRLSRLSKRPKLLVAGYFGEFGPALPLLAGTAVDGIAVDLVAGPGAADQIPSVLGLRDKTLVAGVVDGRSIWRTDLSAVVSVCAAAGICR</sequence>
<dbReference type="SUPFAM" id="SSF51726">
    <property type="entry name" value="UROD/MetE-like"/>
    <property type="match status" value="1"/>
</dbReference>
<evidence type="ECO:0000313" key="3">
    <source>
        <dbReference type="EMBL" id="ALG09122.1"/>
    </source>
</evidence>
<proteinExistence type="predicted"/>
<name>A0A0N9I456_9PSEU</name>
<dbReference type="InterPro" id="IPR013215">
    <property type="entry name" value="Cbl-indep_Met_Synth_N"/>
</dbReference>
<dbReference type="STRING" id="860235.AOZ06_21345"/>
<organism evidence="3 4">
    <name type="scientific">Kibdelosporangium phytohabitans</name>
    <dbReference type="NCBI Taxonomy" id="860235"/>
    <lineage>
        <taxon>Bacteria</taxon>
        <taxon>Bacillati</taxon>
        <taxon>Actinomycetota</taxon>
        <taxon>Actinomycetes</taxon>
        <taxon>Pseudonocardiales</taxon>
        <taxon>Pseudonocardiaceae</taxon>
        <taxon>Kibdelosporangium</taxon>
    </lineage>
</organism>
<protein>
    <recommendedName>
        <fullName evidence="2">Cobalamin-independent methionine synthase MetE N-terminal domain-containing protein</fullName>
    </recommendedName>
</protein>